<dbReference type="EMBL" id="NIRM01000004">
    <property type="protein sequence ID" value="PHI04395.1"/>
    <property type="molecule type" value="Genomic_DNA"/>
</dbReference>
<organism evidence="2 3">
    <name type="scientific">Fusobacterium nucleatum subsp. polymorphum</name>
    <name type="common">Fusobacterium polymorphum</name>
    <dbReference type="NCBI Taxonomy" id="76857"/>
    <lineage>
        <taxon>Bacteria</taxon>
        <taxon>Fusobacteriati</taxon>
        <taxon>Fusobacteriota</taxon>
        <taxon>Fusobacteriia</taxon>
        <taxon>Fusobacteriales</taxon>
        <taxon>Fusobacteriaceae</taxon>
        <taxon>Fusobacterium</taxon>
    </lineage>
</organism>
<gene>
    <name evidence="2" type="ORF">CBG52_11630</name>
</gene>
<protein>
    <submittedName>
        <fullName evidence="2">Uncharacterized protein</fullName>
    </submittedName>
</protein>
<evidence type="ECO:0000313" key="3">
    <source>
        <dbReference type="Proteomes" id="UP000221504"/>
    </source>
</evidence>
<name>A0A2C6BKN8_FUSNP</name>
<accession>A0A2C6BKN8</accession>
<comment type="caution">
    <text evidence="2">The sequence shown here is derived from an EMBL/GenBank/DDBJ whole genome shotgun (WGS) entry which is preliminary data.</text>
</comment>
<sequence>MTLNYKNCFLVSFFLLGLNYLICNSLILRFLRDFFMKIKFYLLIISNISSTVFSPKYIC</sequence>
<keyword evidence="1" id="KW-0812">Transmembrane</keyword>
<keyword evidence="1" id="KW-1133">Transmembrane helix</keyword>
<feature type="transmembrane region" description="Helical" evidence="1">
    <location>
        <begin position="12"/>
        <end position="31"/>
    </location>
</feature>
<dbReference type="AlphaFoldDB" id="A0A2C6BKN8"/>
<evidence type="ECO:0000256" key="1">
    <source>
        <dbReference type="SAM" id="Phobius"/>
    </source>
</evidence>
<proteinExistence type="predicted"/>
<reference evidence="2 3" key="1">
    <citation type="submission" date="2017-06" db="EMBL/GenBank/DDBJ databases">
        <title>Draft genome sequence of Fusobacterium nucleatum subsp. polymorphum KCOM 1267 (=ChDC F290).</title>
        <authorList>
            <person name="Kook J.-K."/>
            <person name="Park S.-N."/>
            <person name="Lim Y.K."/>
            <person name="Roh H."/>
        </authorList>
    </citation>
    <scope>NUCLEOTIDE SEQUENCE [LARGE SCALE GENOMIC DNA]</scope>
    <source>
        <strain evidence="3">KCOM 1267(ChDC F290)</strain>
    </source>
</reference>
<keyword evidence="1" id="KW-0472">Membrane</keyword>
<evidence type="ECO:0000313" key="2">
    <source>
        <dbReference type="EMBL" id="PHI04395.1"/>
    </source>
</evidence>
<dbReference type="Proteomes" id="UP000221504">
    <property type="component" value="Unassembled WGS sequence"/>
</dbReference>